<evidence type="ECO:0000256" key="3">
    <source>
        <dbReference type="ARBA" id="ARBA00022989"/>
    </source>
</evidence>
<feature type="region of interest" description="Disordered" evidence="5">
    <location>
        <begin position="476"/>
        <end position="504"/>
    </location>
</feature>
<dbReference type="InterPro" id="IPR002575">
    <property type="entry name" value="Aminoglycoside_PTrfase"/>
</dbReference>
<evidence type="ECO:0000256" key="4">
    <source>
        <dbReference type="ARBA" id="ARBA00023136"/>
    </source>
</evidence>
<feature type="transmembrane region" description="Helical" evidence="6">
    <location>
        <begin position="240"/>
        <end position="258"/>
    </location>
</feature>
<comment type="subcellular location">
    <subcellularLocation>
        <location evidence="1">Endoplasmic reticulum membrane</location>
        <topology evidence="1">Multi-pass membrane protein</topology>
    </subcellularLocation>
</comment>
<keyword evidence="3 6" id="KW-1133">Transmembrane helix</keyword>
<comment type="caution">
    <text evidence="8">The sequence shown here is derived from an EMBL/GenBank/DDBJ whole genome shotgun (WGS) entry which is preliminary data.</text>
</comment>
<feature type="region of interest" description="Disordered" evidence="5">
    <location>
        <begin position="46"/>
        <end position="101"/>
    </location>
</feature>
<evidence type="ECO:0000259" key="7">
    <source>
        <dbReference type="SMART" id="SM00724"/>
    </source>
</evidence>
<dbReference type="OrthoDB" id="537032at2759"/>
<evidence type="ECO:0000256" key="2">
    <source>
        <dbReference type="ARBA" id="ARBA00022692"/>
    </source>
</evidence>
<dbReference type="AlphaFoldDB" id="A0A5N6L0Z6"/>
<feature type="domain" description="TLC" evidence="7">
    <location>
        <begin position="234"/>
        <end position="437"/>
    </location>
</feature>
<dbReference type="GO" id="GO:0005789">
    <property type="term" value="C:endoplasmic reticulum membrane"/>
    <property type="evidence" value="ECO:0007669"/>
    <property type="project" value="UniProtKB-SubCell"/>
</dbReference>
<feature type="compositionally biased region" description="Pro residues" evidence="5">
    <location>
        <begin position="60"/>
        <end position="73"/>
    </location>
</feature>
<dbReference type="EMBL" id="VIBQ01000056">
    <property type="protein sequence ID" value="KAB8527769.1"/>
    <property type="molecule type" value="Genomic_DNA"/>
</dbReference>
<evidence type="ECO:0000313" key="9">
    <source>
        <dbReference type="Proteomes" id="UP000327013"/>
    </source>
</evidence>
<dbReference type="SUPFAM" id="SSF56112">
    <property type="entry name" value="Protein kinase-like (PK-like)"/>
    <property type="match status" value="1"/>
</dbReference>
<dbReference type="InterPro" id="IPR016439">
    <property type="entry name" value="Lag1/Lac1-like"/>
</dbReference>
<keyword evidence="9" id="KW-1185">Reference proteome</keyword>
<dbReference type="Gene3D" id="3.90.1200.10">
    <property type="match status" value="1"/>
</dbReference>
<proteinExistence type="predicted"/>
<sequence>MQRLETKTSRYVPYAFLISRGKAGVLIRGSMQGAVRRAQIVHQPSFKKRLPPPDYCTDQPAPPRFEFHPPPPMAGTAAPSAASSPPLSNGHAAGPIASPTGKPQIPHWDDFGACNSPGSAVHMLKQRRKKRKDENLLAAMCAWIVDHQIGIAINFGILLFLTHICFPKARSLTTAFFQLSYYDPETQRYTQGPDDFFFVASWIFVFTGLRAGVLTYVLLPFAQSQGITSLKKKVRFAEQAWLLLYYSVFWPLGMYIMYHTDYWFNLKEMWAHFPARSMDGLLKWYYLVQFAFWIQQIVVVNIEERRKDHWQMFTHHIVTCALLLFSYGYYQTKVGNVILVLMDCVDLTLPAAKMLKYLGYQMACDIAFGIFIVSWFMARHVAYMMVCWSIYADVNVYTMFYGCFSSVDGTVLNSSALAAVPEDQKNGILSNVLQPFTNPGAPVCFNPRNAEIAGARELPPLEKEVGVEGLSFQSRNGSNTRLRKAAAGRGEARTGPNGLSMAGHGGPLHMGDRKELLGRIGPSCWRRWGAASWVGASATKMAYNLRFHLARVSNGYLWEDNLKATMEDYSQSVCEEFFRELDGLSQDQCKDFVHTSIASAVYGPAIDQVSVITSTFQGSMSYTCVLENTGGIKTIVQFRNQKQDTTGIDEAHRLFGNQAPAVTSHGPFKSLWVYTSPFVTGAPFIGALMSPSSSLGLTEKTTTARELAHFCTGGARPAAEQNLASALDSIQIQLSKHDFKDTELHDKTLRVVDKLRSDASTFATLPHILGHQDLSPFNYLVDDVGHITAVLDWDGAAYEPVGTNFHFVDNVFGNMTPKGWVDGEDRAELEDAFYTRVLQLLASQGFPDVSRAQLQRQKAFGVLRYWVPRLHDWPGPRTEQYLGGYVERMSFV</sequence>
<organism evidence="8 9">
    <name type="scientific">Carpinus fangiana</name>
    <dbReference type="NCBI Taxonomy" id="176857"/>
    <lineage>
        <taxon>Eukaryota</taxon>
        <taxon>Viridiplantae</taxon>
        <taxon>Streptophyta</taxon>
        <taxon>Embryophyta</taxon>
        <taxon>Tracheophyta</taxon>
        <taxon>Spermatophyta</taxon>
        <taxon>Magnoliopsida</taxon>
        <taxon>eudicotyledons</taxon>
        <taxon>Gunneridae</taxon>
        <taxon>Pentapetalae</taxon>
        <taxon>rosids</taxon>
        <taxon>fabids</taxon>
        <taxon>Fagales</taxon>
        <taxon>Betulaceae</taxon>
        <taxon>Carpinus</taxon>
    </lineage>
</organism>
<protein>
    <recommendedName>
        <fullName evidence="7">TLC domain-containing protein</fullName>
    </recommendedName>
</protein>
<dbReference type="Proteomes" id="UP000327013">
    <property type="component" value="Unassembled WGS sequence"/>
</dbReference>
<dbReference type="InterPro" id="IPR006634">
    <property type="entry name" value="TLC-dom"/>
</dbReference>
<evidence type="ECO:0000256" key="1">
    <source>
        <dbReference type="ARBA" id="ARBA00004477"/>
    </source>
</evidence>
<dbReference type="Pfam" id="PF03798">
    <property type="entry name" value="TRAM_LAG1_CLN8"/>
    <property type="match status" value="1"/>
</dbReference>
<keyword evidence="4 6" id="KW-0472">Membrane</keyword>
<dbReference type="Pfam" id="PF01636">
    <property type="entry name" value="APH"/>
    <property type="match status" value="1"/>
</dbReference>
<gene>
    <name evidence="8" type="ORF">FH972_025422</name>
</gene>
<keyword evidence="2 6" id="KW-0812">Transmembrane</keyword>
<name>A0A5N6L0Z6_9ROSI</name>
<dbReference type="GO" id="GO:0050291">
    <property type="term" value="F:sphingosine N-acyltransferase activity"/>
    <property type="evidence" value="ECO:0007669"/>
    <property type="project" value="InterPro"/>
</dbReference>
<evidence type="ECO:0000256" key="6">
    <source>
        <dbReference type="SAM" id="Phobius"/>
    </source>
</evidence>
<evidence type="ECO:0000256" key="5">
    <source>
        <dbReference type="SAM" id="MobiDB-lite"/>
    </source>
</evidence>
<feature type="compositionally biased region" description="Low complexity" evidence="5">
    <location>
        <begin position="74"/>
        <end position="88"/>
    </location>
</feature>
<dbReference type="SMART" id="SM00724">
    <property type="entry name" value="TLC"/>
    <property type="match status" value="1"/>
</dbReference>
<dbReference type="InterPro" id="IPR011009">
    <property type="entry name" value="Kinase-like_dom_sf"/>
</dbReference>
<accession>A0A5N6L0Z6</accession>
<feature type="transmembrane region" description="Helical" evidence="6">
    <location>
        <begin position="196"/>
        <end position="219"/>
    </location>
</feature>
<dbReference type="GO" id="GO:0046513">
    <property type="term" value="P:ceramide biosynthetic process"/>
    <property type="evidence" value="ECO:0007669"/>
    <property type="project" value="InterPro"/>
</dbReference>
<dbReference type="PANTHER" id="PTHR12560:SF0">
    <property type="entry name" value="LD18904P"/>
    <property type="match status" value="1"/>
</dbReference>
<reference evidence="8 9" key="1">
    <citation type="submission" date="2019-06" db="EMBL/GenBank/DDBJ databases">
        <title>A chromosomal-level reference genome of Carpinus fangiana (Coryloideae, Betulaceae).</title>
        <authorList>
            <person name="Yang X."/>
            <person name="Wang Z."/>
            <person name="Zhang L."/>
            <person name="Hao G."/>
            <person name="Liu J."/>
            <person name="Yang Y."/>
        </authorList>
    </citation>
    <scope>NUCLEOTIDE SEQUENCE [LARGE SCALE GENOMIC DNA]</scope>
    <source>
        <strain evidence="8">Cfa_2016G</strain>
        <tissue evidence="8">Leaf</tissue>
    </source>
</reference>
<evidence type="ECO:0000313" key="8">
    <source>
        <dbReference type="EMBL" id="KAB8527769.1"/>
    </source>
</evidence>
<feature type="transmembrane region" description="Helical" evidence="6">
    <location>
        <begin position="284"/>
        <end position="301"/>
    </location>
</feature>
<dbReference type="PANTHER" id="PTHR12560">
    <property type="entry name" value="LONGEVITY ASSURANCE FACTOR 1 LAG1"/>
    <property type="match status" value="1"/>
</dbReference>
<feature type="transmembrane region" description="Helical" evidence="6">
    <location>
        <begin position="136"/>
        <end position="161"/>
    </location>
</feature>